<evidence type="ECO:0000313" key="1">
    <source>
        <dbReference type="EMBL" id="MEQ2171098.1"/>
    </source>
</evidence>
<comment type="caution">
    <text evidence="1">The sequence shown here is derived from an EMBL/GenBank/DDBJ whole genome shotgun (WGS) entry which is preliminary data.</text>
</comment>
<dbReference type="Proteomes" id="UP001476798">
    <property type="component" value="Unassembled WGS sequence"/>
</dbReference>
<dbReference type="EMBL" id="JAHRIO010040341">
    <property type="protein sequence ID" value="MEQ2171098.1"/>
    <property type="molecule type" value="Genomic_DNA"/>
</dbReference>
<keyword evidence="2" id="KW-1185">Reference proteome</keyword>
<accession>A0ABV0NI54</accession>
<dbReference type="InterPro" id="IPR052212">
    <property type="entry name" value="PH-like_domain"/>
</dbReference>
<name>A0ABV0NI54_9TELE</name>
<feature type="non-terminal residue" evidence="1">
    <location>
        <position position="1"/>
    </location>
</feature>
<reference evidence="1 2" key="1">
    <citation type="submission" date="2021-06" db="EMBL/GenBank/DDBJ databases">
        <authorList>
            <person name="Palmer J.M."/>
        </authorList>
    </citation>
    <scope>NUCLEOTIDE SEQUENCE [LARGE SCALE GENOMIC DNA]</scope>
    <source>
        <strain evidence="1 2">GA_2019</strain>
        <tissue evidence="1">Muscle</tissue>
    </source>
</reference>
<dbReference type="PANTHER" id="PTHR12156">
    <property type="entry name" value="PLECKSTRIN HOMOLOGY-LIKE DOMAIN, FAMILY B, MEMBER 3"/>
    <property type="match status" value="1"/>
</dbReference>
<organism evidence="1 2">
    <name type="scientific">Goodea atripinnis</name>
    <dbReference type="NCBI Taxonomy" id="208336"/>
    <lineage>
        <taxon>Eukaryota</taxon>
        <taxon>Metazoa</taxon>
        <taxon>Chordata</taxon>
        <taxon>Craniata</taxon>
        <taxon>Vertebrata</taxon>
        <taxon>Euteleostomi</taxon>
        <taxon>Actinopterygii</taxon>
        <taxon>Neopterygii</taxon>
        <taxon>Teleostei</taxon>
        <taxon>Neoteleostei</taxon>
        <taxon>Acanthomorphata</taxon>
        <taxon>Ovalentaria</taxon>
        <taxon>Atherinomorphae</taxon>
        <taxon>Cyprinodontiformes</taxon>
        <taxon>Goodeidae</taxon>
        <taxon>Goodea</taxon>
    </lineage>
</organism>
<protein>
    <submittedName>
        <fullName evidence="1">Uncharacterized protein</fullName>
    </submittedName>
</protein>
<gene>
    <name evidence="1" type="ORF">GOODEAATRI_007248</name>
</gene>
<evidence type="ECO:0000313" key="2">
    <source>
        <dbReference type="Proteomes" id="UP001476798"/>
    </source>
</evidence>
<dbReference type="PANTHER" id="PTHR12156:SF21">
    <property type="entry name" value="PLECKSTRIN HOMOLOGY-LIKE DOMAIN FAMILY B MEMBER 2"/>
    <property type="match status" value="1"/>
</dbReference>
<proteinExistence type="predicted"/>
<sequence>KHENKMKGVIYFQAIEEVYYDHLKNAHKVFMFYEKLKGHGRSDEAMLCSNDAGRSCVTHVVLTLMHFSVFHQQRSSVQSDCTRMT</sequence>